<gene>
    <name evidence="2" type="ORF">ACFPN2_05695</name>
</gene>
<reference evidence="3" key="1">
    <citation type="journal article" date="2019" name="Int. J. Syst. Evol. Microbiol.">
        <title>The Global Catalogue of Microorganisms (GCM) 10K type strain sequencing project: providing services to taxonomists for standard genome sequencing and annotation.</title>
        <authorList>
            <consortium name="The Broad Institute Genomics Platform"/>
            <consortium name="The Broad Institute Genome Sequencing Center for Infectious Disease"/>
            <person name="Wu L."/>
            <person name="Ma J."/>
        </authorList>
    </citation>
    <scope>NUCLEOTIDE SEQUENCE [LARGE SCALE GENOMIC DNA]</scope>
    <source>
        <strain evidence="3">CGMCC 1.10759</strain>
    </source>
</reference>
<evidence type="ECO:0000313" key="3">
    <source>
        <dbReference type="Proteomes" id="UP001595904"/>
    </source>
</evidence>
<dbReference type="RefSeq" id="WP_380595667.1">
    <property type="nucleotide sequence ID" value="NZ_JBHSDU010000003.1"/>
</dbReference>
<name>A0ABV8SMN3_9GAMM</name>
<evidence type="ECO:0000256" key="1">
    <source>
        <dbReference type="SAM" id="SignalP"/>
    </source>
</evidence>
<keyword evidence="1" id="KW-0732">Signal</keyword>
<evidence type="ECO:0000313" key="2">
    <source>
        <dbReference type="EMBL" id="MFC4308570.1"/>
    </source>
</evidence>
<dbReference type="Proteomes" id="UP001595904">
    <property type="component" value="Unassembled WGS sequence"/>
</dbReference>
<feature type="signal peptide" evidence="1">
    <location>
        <begin position="1"/>
        <end position="23"/>
    </location>
</feature>
<dbReference type="EMBL" id="JBHSDU010000003">
    <property type="protein sequence ID" value="MFC4308570.1"/>
    <property type="molecule type" value="Genomic_DNA"/>
</dbReference>
<sequence>MIRVEGWVAAIAAALFVSAASGADDYSGKPQQASAPARYTFSWPLEAGAPAPRGGTTKGAPVTLDLEPSKAWKDLRADGLSAQERDRRAILAMSGTYRVTFDFLEVVPFKSLEKPNAPYQSWGTEKVFVDSDDGKNISLVHILEMRIVQKDGSISDPMVTKHWRQDWQYEPTHIVEYRGRDRWQSRKLSAAESKGVWLQTVYQVDESPRYASVGRWEHSGSFSSWLSGETWRPLPRREWSVRDDYQVLVGTNRHTISPTGWIQEENNLKTVLTSARVLDPSQPYVAREYGVARYERIRDADFAQADVYYERTKQFWDQVRDEWSQIFVKQGEVTLKGPVDKLGLFHPLFAQADEVAEKGEAASAQNQTVIRNALKDMGALP</sequence>
<organism evidence="2 3">
    <name type="scientific">Steroidobacter flavus</name>
    <dbReference type="NCBI Taxonomy" id="1842136"/>
    <lineage>
        <taxon>Bacteria</taxon>
        <taxon>Pseudomonadati</taxon>
        <taxon>Pseudomonadota</taxon>
        <taxon>Gammaproteobacteria</taxon>
        <taxon>Steroidobacterales</taxon>
        <taxon>Steroidobacteraceae</taxon>
        <taxon>Steroidobacter</taxon>
    </lineage>
</organism>
<keyword evidence="3" id="KW-1185">Reference proteome</keyword>
<comment type="caution">
    <text evidence="2">The sequence shown here is derived from an EMBL/GenBank/DDBJ whole genome shotgun (WGS) entry which is preliminary data.</text>
</comment>
<proteinExistence type="predicted"/>
<dbReference type="InterPro" id="IPR046715">
    <property type="entry name" value="DUF6607"/>
</dbReference>
<protein>
    <submittedName>
        <fullName evidence="2">DUF6607 family protein</fullName>
    </submittedName>
</protein>
<dbReference type="Pfam" id="PF20311">
    <property type="entry name" value="DUF6607"/>
    <property type="match status" value="1"/>
</dbReference>
<feature type="chain" id="PRO_5046163337" evidence="1">
    <location>
        <begin position="24"/>
        <end position="381"/>
    </location>
</feature>
<accession>A0ABV8SMN3</accession>